<keyword evidence="3" id="KW-0547">Nucleotide-binding</keyword>
<dbReference type="Proteomes" id="UP001284901">
    <property type="component" value="Unassembled WGS sequence"/>
</dbReference>
<dbReference type="Gene3D" id="2.70.50.60">
    <property type="entry name" value="abc- transporter (atp binding component) like domain"/>
    <property type="match status" value="1"/>
</dbReference>
<evidence type="ECO:0000313" key="6">
    <source>
        <dbReference type="EMBL" id="MDY5140647.1"/>
    </source>
</evidence>
<dbReference type="GeneID" id="92814611"/>
<evidence type="ECO:0000313" key="7">
    <source>
        <dbReference type="EMBL" id="MDY5146013.1"/>
    </source>
</evidence>
<protein>
    <submittedName>
        <fullName evidence="6">Polysaccharide ABC transporter ATP-binding protein</fullName>
    </submittedName>
</protein>
<dbReference type="CDD" id="cd03220">
    <property type="entry name" value="ABC_KpsT_Wzt"/>
    <property type="match status" value="1"/>
</dbReference>
<dbReference type="InterPro" id="IPR003439">
    <property type="entry name" value="ABC_transporter-like_ATP-bd"/>
</dbReference>
<comment type="caution">
    <text evidence="6">The sequence shown here is derived from an EMBL/GenBank/DDBJ whole genome shotgun (WGS) entry which is preliminary data.</text>
</comment>
<evidence type="ECO:0000313" key="9">
    <source>
        <dbReference type="Proteomes" id="UP001288320"/>
    </source>
</evidence>
<evidence type="ECO:0000256" key="4">
    <source>
        <dbReference type="ARBA" id="ARBA00022840"/>
    </source>
</evidence>
<dbReference type="InterPro" id="IPR050683">
    <property type="entry name" value="Bact_Polysacc_Export_ATP-bd"/>
</dbReference>
<dbReference type="SUPFAM" id="SSF52540">
    <property type="entry name" value="P-loop containing nucleoside triphosphate hydrolases"/>
    <property type="match status" value="1"/>
</dbReference>
<proteinExistence type="inferred from homology"/>
<comment type="similarity">
    <text evidence="1">Belongs to the ABC transporter superfamily.</text>
</comment>
<dbReference type="RefSeq" id="WP_087070505.1">
    <property type="nucleotide sequence ID" value="NZ_CAUPFC010000019.1"/>
</dbReference>
<evidence type="ECO:0000313" key="8">
    <source>
        <dbReference type="Proteomes" id="UP001284901"/>
    </source>
</evidence>
<dbReference type="PANTHER" id="PTHR46743">
    <property type="entry name" value="TEICHOIC ACIDS EXPORT ATP-BINDING PROTEIN TAGH"/>
    <property type="match status" value="1"/>
</dbReference>
<dbReference type="PANTHER" id="PTHR46743:SF2">
    <property type="entry name" value="TEICHOIC ACIDS EXPORT ATP-BINDING PROTEIN TAGH"/>
    <property type="match status" value="1"/>
</dbReference>
<dbReference type="Proteomes" id="UP001288320">
    <property type="component" value="Unassembled WGS sequence"/>
</dbReference>
<keyword evidence="2" id="KW-0813">Transport</keyword>
<keyword evidence="8" id="KW-1185">Reference proteome</keyword>
<accession>A0AAW9HME3</accession>
<gene>
    <name evidence="6" type="ORF">R6G74_04890</name>
    <name evidence="7" type="ORF">R6P33_03095</name>
</gene>
<dbReference type="Gene3D" id="3.40.50.300">
    <property type="entry name" value="P-loop containing nucleotide triphosphate hydrolases"/>
    <property type="match status" value="1"/>
</dbReference>
<evidence type="ECO:0000256" key="3">
    <source>
        <dbReference type="ARBA" id="ARBA00022741"/>
    </source>
</evidence>
<dbReference type="InterPro" id="IPR015860">
    <property type="entry name" value="ABC_transpr_TagH-like"/>
</dbReference>
<reference evidence="6 8" key="1">
    <citation type="submission" date="2023-10" db="EMBL/GenBank/DDBJ databases">
        <title>Whole Genome based description of the genera Actinobaculum and Actinotignum reveals a complex phylogenetic relationship within the species included in the genus Actinotignum.</title>
        <authorList>
            <person name="Jensen C.S."/>
            <person name="Dargis R."/>
            <person name="Kemp M."/>
            <person name="Christensen J.J."/>
        </authorList>
    </citation>
    <scope>NUCLEOTIDE SEQUENCE</scope>
    <source>
        <strain evidence="7 8">SLA_B089</strain>
        <strain evidence="6">SLA_B245</strain>
    </source>
</reference>
<organism evidence="6 9">
    <name type="scientific">Actinotignum timonense</name>
    <dbReference type="NCBI Taxonomy" id="1870995"/>
    <lineage>
        <taxon>Bacteria</taxon>
        <taxon>Bacillati</taxon>
        <taxon>Actinomycetota</taxon>
        <taxon>Actinomycetes</taxon>
        <taxon>Actinomycetales</taxon>
        <taxon>Actinomycetaceae</taxon>
        <taxon>Actinotignum</taxon>
    </lineage>
</organism>
<keyword evidence="4 6" id="KW-0067">ATP-binding</keyword>
<dbReference type="InterPro" id="IPR027417">
    <property type="entry name" value="P-loop_NTPase"/>
</dbReference>
<dbReference type="SMART" id="SM00382">
    <property type="entry name" value="AAA"/>
    <property type="match status" value="1"/>
</dbReference>
<dbReference type="Pfam" id="PF00005">
    <property type="entry name" value="ABC_tran"/>
    <property type="match status" value="1"/>
</dbReference>
<evidence type="ECO:0000256" key="1">
    <source>
        <dbReference type="ARBA" id="ARBA00005417"/>
    </source>
</evidence>
<evidence type="ECO:0000259" key="5">
    <source>
        <dbReference type="PROSITE" id="PS50893"/>
    </source>
</evidence>
<dbReference type="GO" id="GO:0016887">
    <property type="term" value="F:ATP hydrolysis activity"/>
    <property type="evidence" value="ECO:0007669"/>
    <property type="project" value="InterPro"/>
</dbReference>
<dbReference type="PROSITE" id="PS50893">
    <property type="entry name" value="ABC_TRANSPORTER_2"/>
    <property type="match status" value="1"/>
</dbReference>
<dbReference type="EMBL" id="JAWNFY010000006">
    <property type="protein sequence ID" value="MDY5146013.1"/>
    <property type="molecule type" value="Genomic_DNA"/>
</dbReference>
<dbReference type="InterPro" id="IPR003593">
    <property type="entry name" value="AAA+_ATPase"/>
</dbReference>
<dbReference type="GO" id="GO:0005524">
    <property type="term" value="F:ATP binding"/>
    <property type="evidence" value="ECO:0007669"/>
    <property type="project" value="UniProtKB-KW"/>
</dbReference>
<dbReference type="EMBL" id="JAWNFV010000008">
    <property type="protein sequence ID" value="MDY5140647.1"/>
    <property type="molecule type" value="Genomic_DNA"/>
</dbReference>
<evidence type="ECO:0000256" key="2">
    <source>
        <dbReference type="ARBA" id="ARBA00022448"/>
    </source>
</evidence>
<dbReference type="GO" id="GO:0016020">
    <property type="term" value="C:membrane"/>
    <property type="evidence" value="ECO:0007669"/>
    <property type="project" value="InterPro"/>
</dbReference>
<dbReference type="GO" id="GO:0140359">
    <property type="term" value="F:ABC-type transporter activity"/>
    <property type="evidence" value="ECO:0007669"/>
    <property type="project" value="InterPro"/>
</dbReference>
<sequence>MSRPDVIQVDGVSKKFIVHKDKSLKERLVNAARSRTHAEEYWALKNVSFNVAAGESVGLVGANGSGKSTLLKVIGGILTPDAGQVRTRGRMAALLELGAGFHPDLTGMENIYLNASILGLSEAEIDAQLDSIIEFSGIRDFIHTQVKFYSSGMYVRLAFAVAVHSDPDILLVDEVLAVGDEPFQKKCMEKIRQFQREGRSIILVSHSAAQVIEVCDRAVVLDKGAMVMVGDVRDAMSRLHQGYQEQMLAELAEKNGGVLTAVDTHPCSIDNAAIVDGVRTSDDGLFVHISGDTMRIAFDLVAHEPMRDYGVVVEIATMNEGTPVFGMSSRRLQLPLPAVEKDYATIMVVLPDLHIGEGDYIVNLAILDSADIEIERRNSVALFTTKSDGMTTGFVKTFPEVYVHNVKIEAGSGTEQ</sequence>
<name>A0AAW9HME3_9ACTO</name>
<dbReference type="AlphaFoldDB" id="A0AAW9HME3"/>
<feature type="domain" description="ABC transporter" evidence="5">
    <location>
        <begin position="26"/>
        <end position="248"/>
    </location>
</feature>